<dbReference type="PANTHER" id="PTHR30471:SF3">
    <property type="entry name" value="UPF0758 PROTEIN YEES-RELATED"/>
    <property type="match status" value="1"/>
</dbReference>
<evidence type="ECO:0000313" key="9">
    <source>
        <dbReference type="EMBL" id="BDZ77541.1"/>
    </source>
</evidence>
<dbReference type="InterPro" id="IPR046778">
    <property type="entry name" value="UPF0758_N"/>
</dbReference>
<dbReference type="InterPro" id="IPR020891">
    <property type="entry name" value="UPF0758_CS"/>
</dbReference>
<dbReference type="PANTHER" id="PTHR30471">
    <property type="entry name" value="DNA REPAIR PROTEIN RADC"/>
    <property type="match status" value="1"/>
</dbReference>
<keyword evidence="6" id="KW-0482">Metalloprotease</keyword>
<dbReference type="NCBIfam" id="NF000642">
    <property type="entry name" value="PRK00024.1"/>
    <property type="match status" value="1"/>
</dbReference>
<name>A0ABN6YW78_9FIRM</name>
<dbReference type="Gene3D" id="3.40.140.10">
    <property type="entry name" value="Cytidine Deaminase, domain 2"/>
    <property type="match status" value="1"/>
</dbReference>
<dbReference type="InterPro" id="IPR037518">
    <property type="entry name" value="MPN"/>
</dbReference>
<dbReference type="Proteomes" id="UP001305815">
    <property type="component" value="Chromosome"/>
</dbReference>
<dbReference type="InterPro" id="IPR025657">
    <property type="entry name" value="RadC_JAB"/>
</dbReference>
<gene>
    <name evidence="9" type="ORF">Lac1_17240</name>
</gene>
<feature type="domain" description="MPN" evidence="8">
    <location>
        <begin position="108"/>
        <end position="230"/>
    </location>
</feature>
<evidence type="ECO:0000256" key="5">
    <source>
        <dbReference type="ARBA" id="ARBA00022833"/>
    </source>
</evidence>
<dbReference type="CDD" id="cd08071">
    <property type="entry name" value="MPN_DUF2466"/>
    <property type="match status" value="1"/>
</dbReference>
<dbReference type="EMBL" id="AP027742">
    <property type="protein sequence ID" value="BDZ77541.1"/>
    <property type="molecule type" value="Genomic_DNA"/>
</dbReference>
<evidence type="ECO:0000313" key="10">
    <source>
        <dbReference type="Proteomes" id="UP001305815"/>
    </source>
</evidence>
<dbReference type="PROSITE" id="PS01302">
    <property type="entry name" value="UPF0758"/>
    <property type="match status" value="1"/>
</dbReference>
<keyword evidence="3" id="KW-0479">Metal-binding</keyword>
<keyword evidence="5" id="KW-0862">Zinc</keyword>
<evidence type="ECO:0000256" key="6">
    <source>
        <dbReference type="ARBA" id="ARBA00023049"/>
    </source>
</evidence>
<dbReference type="NCBIfam" id="TIGR00608">
    <property type="entry name" value="radc"/>
    <property type="match status" value="1"/>
</dbReference>
<evidence type="ECO:0000256" key="3">
    <source>
        <dbReference type="ARBA" id="ARBA00022723"/>
    </source>
</evidence>
<keyword evidence="10" id="KW-1185">Reference proteome</keyword>
<evidence type="ECO:0000256" key="1">
    <source>
        <dbReference type="ARBA" id="ARBA00010243"/>
    </source>
</evidence>
<keyword evidence="4" id="KW-0378">Hydrolase</keyword>
<dbReference type="RefSeq" id="WP_230106163.1">
    <property type="nucleotide sequence ID" value="NZ_AP024845.1"/>
</dbReference>
<evidence type="ECO:0000259" key="8">
    <source>
        <dbReference type="PROSITE" id="PS50249"/>
    </source>
</evidence>
<sequence length="234" mass="26281">MNQTNTMKEMLVSERPYEKCDEKGAGSLSDAELLSVLLRTGTRGENVLELSRKILKEAGEDGLLGLHRFTKEKFMKIRGVGKVKTIQLLCILELSARLAKAEARKTLCFRNPSTIAGYYMEEMRHLSQEHMKLLMLDTKSNLIAEKNIYKGTVNASLVEPREIFVEAVKREAVSIILLHNHPSGDPTPSKADVAITRRIRLAGELIGIELLDHIIIGNNSYISFLEENLIYTKG</sequence>
<keyword evidence="2" id="KW-0645">Protease</keyword>
<dbReference type="InterPro" id="IPR001405">
    <property type="entry name" value="UPF0758"/>
</dbReference>
<reference evidence="10" key="1">
    <citation type="journal article" date="2023" name="Int. J. Syst. Evol. Microbiol.">
        <title>Claveliimonas bilis gen. nov., sp. nov., deoxycholic acid-producing bacteria isolated from human faeces, and reclassification of Sellimonas monacensis Zenner et al. 2021 as Claveliimonas monacensis comb. nov.</title>
        <authorList>
            <person name="Hisatomi A."/>
            <person name="Kastawa N.W.E.P.G."/>
            <person name="Song I."/>
            <person name="Ohkuma M."/>
            <person name="Fukiya S."/>
            <person name="Sakamoto M."/>
        </authorList>
    </citation>
    <scope>NUCLEOTIDE SEQUENCE [LARGE SCALE GENOMIC DNA]</scope>
    <source>
        <strain evidence="10">12BBH14</strain>
    </source>
</reference>
<protein>
    <submittedName>
        <fullName evidence="9">UPF0758 protein</fullName>
    </submittedName>
</protein>
<dbReference type="Pfam" id="PF20582">
    <property type="entry name" value="UPF0758_N"/>
    <property type="match status" value="1"/>
</dbReference>
<comment type="similarity">
    <text evidence="1 7">Belongs to the UPF0758 family.</text>
</comment>
<accession>A0ABN6YW78</accession>
<evidence type="ECO:0000256" key="4">
    <source>
        <dbReference type="ARBA" id="ARBA00022801"/>
    </source>
</evidence>
<dbReference type="Pfam" id="PF04002">
    <property type="entry name" value="RadC"/>
    <property type="match status" value="1"/>
</dbReference>
<proteinExistence type="inferred from homology"/>
<evidence type="ECO:0000256" key="2">
    <source>
        <dbReference type="ARBA" id="ARBA00022670"/>
    </source>
</evidence>
<dbReference type="PROSITE" id="PS50249">
    <property type="entry name" value="MPN"/>
    <property type="match status" value="1"/>
</dbReference>
<evidence type="ECO:0000256" key="7">
    <source>
        <dbReference type="RuleBase" id="RU003797"/>
    </source>
</evidence>
<organism evidence="9 10">
    <name type="scientific">Claveliimonas bilis</name>
    <dbReference type="NCBI Taxonomy" id="3028070"/>
    <lineage>
        <taxon>Bacteria</taxon>
        <taxon>Bacillati</taxon>
        <taxon>Bacillota</taxon>
        <taxon>Clostridia</taxon>
        <taxon>Lachnospirales</taxon>
        <taxon>Lachnospiraceae</taxon>
        <taxon>Claveliimonas</taxon>
    </lineage>
</organism>